<dbReference type="PANTHER" id="PTHR37825">
    <property type="entry name" value="TRNA(MET) CYTIDINE ACETATE LIGASE"/>
    <property type="match status" value="1"/>
</dbReference>
<dbReference type="EMBL" id="LWAE01000001">
    <property type="protein sequence ID" value="KZL94447.1"/>
    <property type="molecule type" value="Genomic_DNA"/>
</dbReference>
<dbReference type="Pfam" id="PF05636">
    <property type="entry name" value="HIGH_NTase1"/>
    <property type="match status" value="1"/>
</dbReference>
<feature type="binding site" evidence="2">
    <location>
        <begin position="7"/>
        <end position="20"/>
    </location>
    <ligand>
        <name>ATP</name>
        <dbReference type="ChEBI" id="CHEBI:30616"/>
    </ligand>
</feature>
<evidence type="ECO:0000256" key="2">
    <source>
        <dbReference type="HAMAP-Rule" id="MF_01539"/>
    </source>
</evidence>
<dbReference type="PATRIC" id="fig|1121326.3.peg.1472"/>
<dbReference type="PANTHER" id="PTHR37825:SF1">
    <property type="entry name" value="TRNA(MET) CYTIDINE ACETATE LIGASE"/>
    <property type="match status" value="1"/>
</dbReference>
<keyword evidence="4" id="KW-1185">Reference proteome</keyword>
<dbReference type="NCBIfam" id="NF010191">
    <property type="entry name" value="PRK13670.1"/>
    <property type="match status" value="1"/>
</dbReference>
<dbReference type="GO" id="GO:0016879">
    <property type="term" value="F:ligase activity, forming carbon-nitrogen bonds"/>
    <property type="evidence" value="ECO:0007669"/>
    <property type="project" value="UniProtKB-UniRule"/>
</dbReference>
<dbReference type="InterPro" id="IPR014729">
    <property type="entry name" value="Rossmann-like_a/b/a_fold"/>
</dbReference>
<evidence type="ECO:0000313" key="4">
    <source>
        <dbReference type="Proteomes" id="UP000076603"/>
    </source>
</evidence>
<evidence type="ECO:0000256" key="1">
    <source>
        <dbReference type="ARBA" id="ARBA00022694"/>
    </source>
</evidence>
<feature type="binding site" evidence="2">
    <location>
        <position position="172"/>
    </location>
    <ligand>
        <name>ATP</name>
        <dbReference type="ChEBI" id="CHEBI:30616"/>
    </ligand>
</feature>
<dbReference type="GO" id="GO:0000049">
    <property type="term" value="F:tRNA binding"/>
    <property type="evidence" value="ECO:0007669"/>
    <property type="project" value="UniProtKB-KW"/>
</dbReference>
<comment type="function">
    <text evidence="2">Catalyzes the formation of N(4)-acetylcytidine (ac(4)C) at the wobble position of elongator tRNA(Met), using acetate and ATP as substrates. First activates an acetate ion to form acetyladenylate (Ac-AMP) and then transfers the acetyl group to tRNA to form ac(4)C34.</text>
</comment>
<keyword evidence="1 2" id="KW-0819">tRNA processing</keyword>
<dbReference type="Gene3D" id="3.40.50.620">
    <property type="entry name" value="HUPs"/>
    <property type="match status" value="1"/>
</dbReference>
<dbReference type="OrthoDB" id="9769796at2"/>
<comment type="caution">
    <text evidence="3">The sequence shown here is derived from an EMBL/GenBank/DDBJ whole genome shotgun (WGS) entry which is preliminary data.</text>
</comment>
<dbReference type="Proteomes" id="UP000076603">
    <property type="component" value="Unassembled WGS sequence"/>
</dbReference>
<gene>
    <name evidence="2" type="primary">tmcAL</name>
    <name evidence="3" type="ORF">CLMAG_15000</name>
</gene>
<keyword evidence="2" id="KW-0436">Ligase</keyword>
<dbReference type="GO" id="GO:0005524">
    <property type="term" value="F:ATP binding"/>
    <property type="evidence" value="ECO:0007669"/>
    <property type="project" value="UniProtKB-KW"/>
</dbReference>
<feature type="binding site" evidence="2">
    <location>
        <position position="197"/>
    </location>
    <ligand>
        <name>ATP</name>
        <dbReference type="ChEBI" id="CHEBI:30616"/>
    </ligand>
</feature>
<proteinExistence type="inferred from homology"/>
<dbReference type="SUPFAM" id="SSF52374">
    <property type="entry name" value="Nucleotidylyl transferase"/>
    <property type="match status" value="1"/>
</dbReference>
<keyword evidence="2" id="KW-0067">ATP-binding</keyword>
<dbReference type="InterPro" id="IPR008513">
    <property type="entry name" value="tRNA(Met)_cyd_acetate_ligase"/>
</dbReference>
<dbReference type="RefSeq" id="WP_066619996.1">
    <property type="nucleotide sequence ID" value="NZ_FQXL01000019.1"/>
</dbReference>
<protein>
    <recommendedName>
        <fullName evidence="2">tRNA(Met) cytidine acetate ligase</fullName>
        <ecNumber evidence="2">6.3.4.-</ecNumber>
    </recommendedName>
</protein>
<comment type="subcellular location">
    <subcellularLocation>
        <location evidence="2">Cytoplasm</location>
    </subcellularLocation>
</comment>
<dbReference type="EC" id="6.3.4.-" evidence="2"/>
<accession>A0A162V058</accession>
<dbReference type="STRING" id="1121326.CLMAG_15000"/>
<dbReference type="GO" id="GO:0005737">
    <property type="term" value="C:cytoplasm"/>
    <property type="evidence" value="ECO:0007669"/>
    <property type="project" value="UniProtKB-SubCell"/>
</dbReference>
<dbReference type="HAMAP" id="MF_01539">
    <property type="entry name" value="TmcAL"/>
    <property type="match status" value="1"/>
</dbReference>
<organism evidence="3 4">
    <name type="scientific">Clostridium magnum DSM 2767</name>
    <dbReference type="NCBI Taxonomy" id="1121326"/>
    <lineage>
        <taxon>Bacteria</taxon>
        <taxon>Bacillati</taxon>
        <taxon>Bacillota</taxon>
        <taxon>Clostridia</taxon>
        <taxon>Eubacteriales</taxon>
        <taxon>Clostridiaceae</taxon>
        <taxon>Clostridium</taxon>
    </lineage>
</organism>
<feature type="binding site" evidence="2">
    <location>
        <position position="102"/>
    </location>
    <ligand>
        <name>ATP</name>
        <dbReference type="ChEBI" id="CHEBI:30616"/>
    </ligand>
</feature>
<reference evidence="3" key="1">
    <citation type="submission" date="2016-04" db="EMBL/GenBank/DDBJ databases">
        <title>Genome sequence of Clostridium magnum DSM 2767.</title>
        <authorList>
            <person name="Poehlein A."/>
            <person name="Uhlig R."/>
            <person name="Fischer R."/>
            <person name="Bahl H."/>
            <person name="Daniel R."/>
        </authorList>
    </citation>
    <scope>NUCLEOTIDE SEQUENCE [LARGE SCALE GENOMIC DNA]</scope>
    <source>
        <strain evidence="3">DSM 2767</strain>
    </source>
</reference>
<keyword evidence="2" id="KW-0547">Nucleotide-binding</keyword>
<keyword evidence="2" id="KW-0963">Cytoplasm</keyword>
<dbReference type="GO" id="GO:0006400">
    <property type="term" value="P:tRNA modification"/>
    <property type="evidence" value="ECO:0007669"/>
    <property type="project" value="UniProtKB-UniRule"/>
</dbReference>
<keyword evidence="2" id="KW-0694">RNA-binding</keyword>
<keyword evidence="2" id="KW-0820">tRNA-binding</keyword>
<name>A0A162V058_9CLOT</name>
<comment type="caution">
    <text evidence="2">Lacks conserved residue(s) required for the propagation of feature annotation.</text>
</comment>
<comment type="catalytic activity">
    <reaction evidence="2">
        <text>cytidine(34) in elongator tRNA(Met) + acetate + ATP = N(4)-acetylcytidine(34) in elongator tRNA(Met) + AMP + diphosphate</text>
        <dbReference type="Rhea" id="RHEA:58144"/>
        <dbReference type="Rhea" id="RHEA-COMP:10693"/>
        <dbReference type="Rhea" id="RHEA-COMP:10694"/>
        <dbReference type="ChEBI" id="CHEBI:30089"/>
        <dbReference type="ChEBI" id="CHEBI:30616"/>
        <dbReference type="ChEBI" id="CHEBI:33019"/>
        <dbReference type="ChEBI" id="CHEBI:74900"/>
        <dbReference type="ChEBI" id="CHEBI:82748"/>
        <dbReference type="ChEBI" id="CHEBI:456215"/>
    </reaction>
</comment>
<sequence length="412" mass="46648">MNITGIVVEYNPFHNGHLYHISKTREKTNCDAIVAVMSGNFAQRGIPTIVDKWNRTKMALMNGVDLVIELPLIYSLSSAEFFAFGAVSLLNSLGIVNNLCFGSECGNAEILSFIGKILVEEPLEFKKILKENLDKGLSYPNARSKSLIQFLNVFDDKKLSTHNIEEILSSSNNILGIEYCKSLIKLNSSINPFSIQREGGNYNSLSLDDRFSSATSIRKFIKENNNLKGIESHLPQNVYNILSNLKNNNYNFTFEDLLLPYIKYKSILFKDSIENLPDVSEGIHNRIYRFLEAAKSYDELVSSVKTKRYTYTRISRILCQFFLGFETFDTTTLRHKSCPYARILGFNDMGLKILKAAKQQSSIPIYNKLPKDLDELLTLDLLGTKTYSLINGSISPNSDYVISPIKRSELNN</sequence>
<comment type="similarity">
    <text evidence="2">Belongs to the TmcAL family.</text>
</comment>
<dbReference type="AlphaFoldDB" id="A0A162V058"/>
<evidence type="ECO:0000313" key="3">
    <source>
        <dbReference type="EMBL" id="KZL94447.1"/>
    </source>
</evidence>